<dbReference type="InterPro" id="IPR008271">
    <property type="entry name" value="Ser/Thr_kinase_AS"/>
</dbReference>
<dbReference type="Gene3D" id="1.10.510.10">
    <property type="entry name" value="Transferase(Phosphotransferase) domain 1"/>
    <property type="match status" value="1"/>
</dbReference>
<dbReference type="SUPFAM" id="SSF56112">
    <property type="entry name" value="Protein kinase-like (PK-like)"/>
    <property type="match status" value="1"/>
</dbReference>
<keyword evidence="4" id="KW-0723">Serine/threonine-protein kinase</keyword>
<dbReference type="InterPro" id="IPR011009">
    <property type="entry name" value="Kinase-like_dom_sf"/>
</dbReference>
<comment type="similarity">
    <text evidence="4">Belongs to the protein kinase superfamily.</text>
</comment>
<dbReference type="PROSITE" id="PS00107">
    <property type="entry name" value="PROTEIN_KINASE_ATP"/>
    <property type="match status" value="1"/>
</dbReference>
<dbReference type="PANTHER" id="PTHR24362:SF309">
    <property type="entry name" value="PROTEIN KINASE DOMAIN-CONTAINING PROTEIN"/>
    <property type="match status" value="1"/>
</dbReference>
<dbReference type="InterPro" id="IPR000719">
    <property type="entry name" value="Prot_kinase_dom"/>
</dbReference>
<feature type="binding site" evidence="3">
    <location>
        <position position="51"/>
    </location>
    <ligand>
        <name>ATP</name>
        <dbReference type="ChEBI" id="CHEBI:30616"/>
    </ligand>
</feature>
<protein>
    <recommendedName>
        <fullName evidence="5">Protein kinase domain-containing protein</fullName>
    </recommendedName>
</protein>
<organism evidence="6 7">
    <name type="scientific">Tritrichomonas musculus</name>
    <dbReference type="NCBI Taxonomy" id="1915356"/>
    <lineage>
        <taxon>Eukaryota</taxon>
        <taxon>Metamonada</taxon>
        <taxon>Parabasalia</taxon>
        <taxon>Tritrichomonadida</taxon>
        <taxon>Tritrichomonadidae</taxon>
        <taxon>Tritrichomonas</taxon>
    </lineage>
</organism>
<reference evidence="6 7" key="1">
    <citation type="submission" date="2024-04" db="EMBL/GenBank/DDBJ databases">
        <title>Tritrichomonas musculus Genome.</title>
        <authorList>
            <person name="Alves-Ferreira E."/>
            <person name="Grigg M."/>
            <person name="Lorenzi H."/>
            <person name="Galac M."/>
        </authorList>
    </citation>
    <scope>NUCLEOTIDE SEQUENCE [LARGE SCALE GENOMIC DNA]</scope>
    <source>
        <strain evidence="6 7">EAF2021</strain>
    </source>
</reference>
<gene>
    <name evidence="6" type="ORF">M9Y10_031500</name>
</gene>
<feature type="domain" description="Protein kinase" evidence="5">
    <location>
        <begin position="18"/>
        <end position="259"/>
    </location>
</feature>
<dbReference type="EMBL" id="JAPFFF010000050">
    <property type="protein sequence ID" value="KAK8839792.1"/>
    <property type="molecule type" value="Genomic_DNA"/>
</dbReference>
<evidence type="ECO:0000313" key="7">
    <source>
        <dbReference type="Proteomes" id="UP001470230"/>
    </source>
</evidence>
<comment type="caution">
    <text evidence="6">The sequence shown here is derived from an EMBL/GenBank/DDBJ whole genome shotgun (WGS) entry which is preliminary data.</text>
</comment>
<evidence type="ECO:0000259" key="5">
    <source>
        <dbReference type="PROSITE" id="PS50011"/>
    </source>
</evidence>
<evidence type="ECO:0000313" key="6">
    <source>
        <dbReference type="EMBL" id="KAK8839792.1"/>
    </source>
</evidence>
<dbReference type="SMART" id="SM00220">
    <property type="entry name" value="S_TKc"/>
    <property type="match status" value="1"/>
</dbReference>
<evidence type="ECO:0000256" key="1">
    <source>
        <dbReference type="ARBA" id="ARBA00022741"/>
    </source>
</evidence>
<keyword evidence="4" id="KW-0808">Transferase</keyword>
<keyword evidence="4" id="KW-0418">Kinase</keyword>
<evidence type="ECO:0000256" key="4">
    <source>
        <dbReference type="RuleBase" id="RU000304"/>
    </source>
</evidence>
<dbReference type="Proteomes" id="UP001470230">
    <property type="component" value="Unassembled WGS sequence"/>
</dbReference>
<dbReference type="Pfam" id="PF00069">
    <property type="entry name" value="Pkinase"/>
    <property type="match status" value="1"/>
</dbReference>
<dbReference type="PROSITE" id="PS50011">
    <property type="entry name" value="PROTEIN_KINASE_DOM"/>
    <property type="match status" value="1"/>
</dbReference>
<accession>A0ABR2H2H7</accession>
<proteinExistence type="inferred from homology"/>
<keyword evidence="1 3" id="KW-0547">Nucleotide-binding</keyword>
<keyword evidence="2 3" id="KW-0067">ATP-binding</keyword>
<keyword evidence="7" id="KW-1185">Reference proteome</keyword>
<dbReference type="PANTHER" id="PTHR24362">
    <property type="entry name" value="SERINE/THREONINE-PROTEIN KINASE NEK"/>
    <property type="match status" value="1"/>
</dbReference>
<dbReference type="PROSITE" id="PS00108">
    <property type="entry name" value="PROTEIN_KINASE_ST"/>
    <property type="match status" value="1"/>
</dbReference>
<dbReference type="InterPro" id="IPR017441">
    <property type="entry name" value="Protein_kinase_ATP_BS"/>
</dbReference>
<sequence>MIEAELEHIQEILINHGYKYKGFLGSGSFSQVFLCESQKYHQQFAVKRAAKQKISLSEYDTLISLNHPNIIRLYDAFEEEDWQYLIMEYCPNGTIRKKVNLSYDSFIFFARQMLEALFYCHSLQIAHRDIKPDNIFFDNYDHIKLADFGLSKKFDSNSKSTEKCGSLIFFAPEMFQLKEIDPFQADIWALGITFFYLVTGTYPFKTNSHEELKKWVIYGDLDFSGHIVDPQIRFLISKMTNKSPKVRYTAEKLLKLPMFSQSISKKKSPLFNGYVKKNMFTTGYNADLIKYNNLEQNIYKSAEDPKKQECQSYILSYRNIVQYPNKQRIGIRNLTKPI</sequence>
<evidence type="ECO:0000256" key="3">
    <source>
        <dbReference type="PROSITE-ProRule" id="PRU10141"/>
    </source>
</evidence>
<evidence type="ECO:0000256" key="2">
    <source>
        <dbReference type="ARBA" id="ARBA00022840"/>
    </source>
</evidence>
<name>A0ABR2H2H7_9EUKA</name>